<proteinExistence type="predicted"/>
<organismHost>
    <name type="scientific">Salmonella</name>
    <dbReference type="NCBI Taxonomy" id="590"/>
</organismHost>
<accession>Q6KGE3</accession>
<reference evidence="1 2" key="1">
    <citation type="submission" date="2000-11" db="EMBL/GenBank/DDBJ databases">
        <title>Bacteriophage Felix O1: Genetic Characterization.</title>
        <authorList>
            <person name="Sriranganathan N."/>
            <person name="Whichard J.M."/>
            <person name="Pierson F.W."/>
            <person name="Kapur V."/>
            <person name="Weigt L.A."/>
        </authorList>
    </citation>
    <scope>NUCLEOTIDE SEQUENCE [LARGE SCALE GENOMIC DNA]</scope>
    <source>
        <strain evidence="1">Felix O1-VT1</strain>
    </source>
</reference>
<name>Q6KGE3_BPFO1</name>
<keyword evidence="2" id="KW-1185">Reference proteome</keyword>
<protein>
    <submittedName>
        <fullName evidence="1">Uncharacterized protein</fullName>
    </submittedName>
</protein>
<evidence type="ECO:0000313" key="2">
    <source>
        <dbReference type="Proteomes" id="UP000009070"/>
    </source>
</evidence>
<dbReference type="EMBL" id="AF320576">
    <property type="protein sequence ID" value="AAQ14689.1"/>
    <property type="molecule type" value="Genomic_DNA"/>
</dbReference>
<sequence>MQRSLSFRLHPLDKYNSPFQPLYQPPNHLVGHKGQKHHSSFFFRLREVSINESMFVALTFSRSSLR</sequence>
<evidence type="ECO:0000313" key="1">
    <source>
        <dbReference type="EMBL" id="AAQ14689.1"/>
    </source>
</evidence>
<organism evidence="1 2">
    <name type="scientific">Salmonella phage Felix O1 (isolate Felix O1-VT1)</name>
    <name type="common">Bacteriophage Felix O1</name>
    <dbReference type="NCBI Taxonomy" id="1283336"/>
    <lineage>
        <taxon>Viruses</taxon>
        <taxon>Duplodnaviria</taxon>
        <taxon>Heunggongvirae</taxon>
        <taxon>Uroviricota</taxon>
        <taxon>Caudoviricetes</taxon>
        <taxon>Andersonviridae</taxon>
        <taxon>Ounavirinae</taxon>
        <taxon>Felixounavirus</taxon>
        <taxon>Felixounavirus felixO1</taxon>
    </lineage>
</organism>
<dbReference type="Proteomes" id="UP000009070">
    <property type="component" value="Segment"/>
</dbReference>